<accession>A0ABX0KX45</accession>
<feature type="domain" description="HD/PDEase" evidence="1">
    <location>
        <begin position="22"/>
        <end position="139"/>
    </location>
</feature>
<dbReference type="SMART" id="SM00471">
    <property type="entry name" value="HDc"/>
    <property type="match status" value="1"/>
</dbReference>
<dbReference type="EMBL" id="JAAOLX010000006">
    <property type="protein sequence ID" value="NHQ86985.1"/>
    <property type="molecule type" value="Genomic_DNA"/>
</dbReference>
<organism evidence="2 3">
    <name type="scientific">Iodobacter violaceini</name>
    <dbReference type="NCBI Taxonomy" id="3044271"/>
    <lineage>
        <taxon>Bacteria</taxon>
        <taxon>Pseudomonadati</taxon>
        <taxon>Pseudomonadota</taxon>
        <taxon>Betaproteobacteria</taxon>
        <taxon>Neisseriales</taxon>
        <taxon>Chitinibacteraceae</taxon>
        <taxon>Iodobacter</taxon>
    </lineage>
</organism>
<name>A0ABX0KX45_9NEIS</name>
<dbReference type="Pfam" id="PF01966">
    <property type="entry name" value="HD"/>
    <property type="match status" value="1"/>
</dbReference>
<proteinExistence type="predicted"/>
<dbReference type="Gene3D" id="1.10.3210.50">
    <property type="match status" value="1"/>
</dbReference>
<evidence type="ECO:0000313" key="3">
    <source>
        <dbReference type="Proteomes" id="UP000712570"/>
    </source>
</evidence>
<dbReference type="InterPro" id="IPR003607">
    <property type="entry name" value="HD/PDEase_dom"/>
</dbReference>
<dbReference type="InterPro" id="IPR006674">
    <property type="entry name" value="HD_domain"/>
</dbReference>
<keyword evidence="3" id="KW-1185">Reference proteome</keyword>
<dbReference type="CDD" id="cd00077">
    <property type="entry name" value="HDc"/>
    <property type="match status" value="1"/>
</dbReference>
<reference evidence="2 3" key="1">
    <citation type="submission" date="2020-03" db="EMBL/GenBank/DDBJ databases">
        <title>Draft genome sequence of environmentally isolated violet-colored cultures.</title>
        <authorList>
            <person name="Wilson H.S."/>
        </authorList>
    </citation>
    <scope>NUCLEOTIDE SEQUENCE [LARGE SCALE GENOMIC DNA]</scope>
    <source>
        <strain evidence="2 3">HSC-16F04</strain>
    </source>
</reference>
<dbReference type="Proteomes" id="UP000712570">
    <property type="component" value="Unassembled WGS sequence"/>
</dbReference>
<dbReference type="PANTHER" id="PTHR33594">
    <property type="entry name" value="SUPERFAMILY HYDROLASE, PUTATIVE (AFU_ORTHOLOGUE AFUA_1G03035)-RELATED"/>
    <property type="match status" value="1"/>
</dbReference>
<evidence type="ECO:0000313" key="2">
    <source>
        <dbReference type="EMBL" id="NHQ86985.1"/>
    </source>
</evidence>
<sequence>MQLSEWEKQFENKMATIASSDDPAHDLLHFKRVVQLAKKIGIAENAQLEVIIPAAWLHDFVIVPKDSPLRSRASKLSAEGAIEYLSSIQYPAEFYPAIAHAIEGHSFSANIEVTTLEAKIVQDADRLDGLGAIGIARCFATAGLLKRAFYADHDPFCSERAPDDAQFTIDHFYKKLFKTAETLKTSAGKTEGLRRIEIMKNYLAALETEIL</sequence>
<gene>
    <name evidence="2" type="ORF">HA050_12760</name>
</gene>
<comment type="caution">
    <text evidence="2">The sequence shown here is derived from an EMBL/GenBank/DDBJ whole genome shotgun (WGS) entry which is preliminary data.</text>
</comment>
<evidence type="ECO:0000259" key="1">
    <source>
        <dbReference type="SMART" id="SM00471"/>
    </source>
</evidence>
<dbReference type="PANTHER" id="PTHR33594:SF1">
    <property type="entry name" value="HD_PDEASE DOMAIN-CONTAINING PROTEIN"/>
    <property type="match status" value="1"/>
</dbReference>
<dbReference type="RefSeq" id="WP_166826691.1">
    <property type="nucleotide sequence ID" value="NZ_JAAOLX010000006.1"/>
</dbReference>
<dbReference type="SUPFAM" id="SSF109604">
    <property type="entry name" value="HD-domain/PDEase-like"/>
    <property type="match status" value="1"/>
</dbReference>
<protein>
    <submittedName>
        <fullName evidence="2">HD domain-containing protein</fullName>
    </submittedName>
</protein>